<organism evidence="2 3">
    <name type="scientific">Gonium pectorale</name>
    <name type="common">Green alga</name>
    <dbReference type="NCBI Taxonomy" id="33097"/>
    <lineage>
        <taxon>Eukaryota</taxon>
        <taxon>Viridiplantae</taxon>
        <taxon>Chlorophyta</taxon>
        <taxon>core chlorophytes</taxon>
        <taxon>Chlorophyceae</taxon>
        <taxon>CS clade</taxon>
        <taxon>Chlamydomonadales</taxon>
        <taxon>Volvocaceae</taxon>
        <taxon>Gonium</taxon>
    </lineage>
</organism>
<dbReference type="STRING" id="33097.A0A150FX30"/>
<evidence type="ECO:0000313" key="3">
    <source>
        <dbReference type="Proteomes" id="UP000075714"/>
    </source>
</evidence>
<dbReference type="AlphaFoldDB" id="A0A150FX30"/>
<dbReference type="OrthoDB" id="420380at2759"/>
<dbReference type="Gene3D" id="2.60.120.330">
    <property type="entry name" value="B-lactam Antibiotic, Isopenicillin N Synthase, Chain"/>
    <property type="match status" value="1"/>
</dbReference>
<dbReference type="InterPro" id="IPR027443">
    <property type="entry name" value="IPNS-like_sf"/>
</dbReference>
<keyword evidence="3" id="KW-1185">Reference proteome</keyword>
<dbReference type="Proteomes" id="UP000075714">
    <property type="component" value="Unassembled WGS sequence"/>
</dbReference>
<protein>
    <recommendedName>
        <fullName evidence="4">Isopenicillin N synthase-like Fe(2+) 2OG dioxygenase domain-containing protein</fullName>
    </recommendedName>
</protein>
<accession>A0A150FX30</accession>
<evidence type="ECO:0008006" key="4">
    <source>
        <dbReference type="Google" id="ProtNLM"/>
    </source>
</evidence>
<name>A0A150FX30_GONPE</name>
<comment type="caution">
    <text evidence="2">The sequence shown here is derived from an EMBL/GenBank/DDBJ whole genome shotgun (WGS) entry which is preliminary data.</text>
</comment>
<evidence type="ECO:0000313" key="2">
    <source>
        <dbReference type="EMBL" id="KXZ42137.1"/>
    </source>
</evidence>
<dbReference type="EMBL" id="LSYV01000196">
    <property type="protein sequence ID" value="KXZ42137.1"/>
    <property type="molecule type" value="Genomic_DNA"/>
</dbReference>
<evidence type="ECO:0000256" key="1">
    <source>
        <dbReference type="SAM" id="MobiDB-lite"/>
    </source>
</evidence>
<sequence>MAHLIPSTSAPSAASRYYGWLLSLLDPPGRLPWLPGLGVRLGDDTPAEAEHDGASGDSGGDYNADGGPGERDGAVEAGEGAAGPPGATASPPPGRSDGDDDGGGYRPHRRSRHHHAVGSDVLRVYQYYRPASQPPPGLRHPATGLHADMGLLTVAPPASLPGLTCLAPDGSAFLDVESSLPNRQCFVVFAVEFLLCRTGIHYMVFSRENGGCHL</sequence>
<feature type="region of interest" description="Disordered" evidence="1">
    <location>
        <begin position="42"/>
        <end position="113"/>
    </location>
</feature>
<reference evidence="3" key="1">
    <citation type="journal article" date="2016" name="Nat. Commun.">
        <title>The Gonium pectorale genome demonstrates co-option of cell cycle regulation during the evolution of multicellularity.</title>
        <authorList>
            <person name="Hanschen E.R."/>
            <person name="Marriage T.N."/>
            <person name="Ferris P.J."/>
            <person name="Hamaji T."/>
            <person name="Toyoda A."/>
            <person name="Fujiyama A."/>
            <person name="Neme R."/>
            <person name="Noguchi H."/>
            <person name="Minakuchi Y."/>
            <person name="Suzuki M."/>
            <person name="Kawai-Toyooka H."/>
            <person name="Smith D.R."/>
            <person name="Sparks H."/>
            <person name="Anderson J."/>
            <person name="Bakaric R."/>
            <person name="Luria V."/>
            <person name="Karger A."/>
            <person name="Kirschner M.W."/>
            <person name="Durand P.M."/>
            <person name="Michod R.E."/>
            <person name="Nozaki H."/>
            <person name="Olson B.J."/>
        </authorList>
    </citation>
    <scope>NUCLEOTIDE SEQUENCE [LARGE SCALE GENOMIC DNA]</scope>
    <source>
        <strain evidence="3">NIES-2863</strain>
    </source>
</reference>
<feature type="compositionally biased region" description="Low complexity" evidence="1">
    <location>
        <begin position="75"/>
        <end position="89"/>
    </location>
</feature>
<gene>
    <name evidence="2" type="ORF">GPECTOR_197g341</name>
</gene>
<proteinExistence type="predicted"/>